<dbReference type="AlphaFoldDB" id="A0A1D6FVW4"/>
<accession>A0A1D6FVW4</accession>
<organism evidence="2">
    <name type="scientific">Zea mays</name>
    <name type="common">Maize</name>
    <dbReference type="NCBI Taxonomy" id="4577"/>
    <lineage>
        <taxon>Eukaryota</taxon>
        <taxon>Viridiplantae</taxon>
        <taxon>Streptophyta</taxon>
        <taxon>Embryophyta</taxon>
        <taxon>Tracheophyta</taxon>
        <taxon>Spermatophyta</taxon>
        <taxon>Magnoliopsida</taxon>
        <taxon>Liliopsida</taxon>
        <taxon>Poales</taxon>
        <taxon>Poaceae</taxon>
        <taxon>PACMAD clade</taxon>
        <taxon>Panicoideae</taxon>
        <taxon>Andropogonodae</taxon>
        <taxon>Andropogoneae</taxon>
        <taxon>Tripsacinae</taxon>
        <taxon>Zea</taxon>
    </lineage>
</organism>
<evidence type="ECO:0000256" key="1">
    <source>
        <dbReference type="SAM" id="MobiDB-lite"/>
    </source>
</evidence>
<feature type="compositionally biased region" description="Low complexity" evidence="1">
    <location>
        <begin position="63"/>
        <end position="76"/>
    </location>
</feature>
<sequence length="83" mass="8610">MATAGECLWVAGHPSLAASELRRTQNWRAPPARLPNQALSRSDRLGRGDPLLAASETAPTPPHLATATGTAPSPTGISGLHHL</sequence>
<reference evidence="2" key="1">
    <citation type="submission" date="2015-12" db="EMBL/GenBank/DDBJ databases">
        <title>Update maize B73 reference genome by single molecule sequencing technologies.</title>
        <authorList>
            <consortium name="Maize Genome Sequencing Project"/>
            <person name="Ware D."/>
        </authorList>
    </citation>
    <scope>NUCLEOTIDE SEQUENCE</scope>
    <source>
        <tissue evidence="2">Seedling</tissue>
    </source>
</reference>
<keyword evidence="2" id="KW-0378">Hydrolase</keyword>
<name>A0A1D6FVW4_MAIZE</name>
<dbReference type="EMBL" id="CM000784">
    <property type="protein sequence ID" value="AQK95538.1"/>
    <property type="molecule type" value="Genomic_DNA"/>
</dbReference>
<feature type="region of interest" description="Disordered" evidence="1">
    <location>
        <begin position="22"/>
        <end position="83"/>
    </location>
</feature>
<evidence type="ECO:0000313" key="2">
    <source>
        <dbReference type="EMBL" id="AQK95538.1"/>
    </source>
</evidence>
<protein>
    <submittedName>
        <fullName evidence="2">Leukotriene A-4 hydrolase-like protein</fullName>
    </submittedName>
</protein>
<gene>
    <name evidence="2" type="ORF">ZEAMMB73_Zm00001d011075</name>
</gene>
<proteinExistence type="predicted"/>
<dbReference type="GO" id="GO:0016787">
    <property type="term" value="F:hydrolase activity"/>
    <property type="evidence" value="ECO:0007669"/>
    <property type="project" value="UniProtKB-KW"/>
</dbReference>